<feature type="compositionally biased region" description="Pro residues" evidence="1">
    <location>
        <begin position="82"/>
        <end position="93"/>
    </location>
</feature>
<evidence type="ECO:0000313" key="3">
    <source>
        <dbReference type="Proteomes" id="UP001174691"/>
    </source>
</evidence>
<feature type="compositionally biased region" description="Low complexity" evidence="1">
    <location>
        <begin position="47"/>
        <end position="64"/>
    </location>
</feature>
<comment type="caution">
    <text evidence="2">The sequence shown here is derived from an EMBL/GenBank/DDBJ whole genome shotgun (WGS) entry which is preliminary data.</text>
</comment>
<dbReference type="Proteomes" id="UP001174691">
    <property type="component" value="Unassembled WGS sequence"/>
</dbReference>
<proteinExistence type="predicted"/>
<feature type="region of interest" description="Disordered" evidence="1">
    <location>
        <begin position="1"/>
        <end position="140"/>
    </location>
</feature>
<protein>
    <submittedName>
        <fullName evidence="2">Uncharacterized protein</fullName>
    </submittedName>
</protein>
<evidence type="ECO:0000256" key="1">
    <source>
        <dbReference type="SAM" id="MobiDB-lite"/>
    </source>
</evidence>
<accession>A0AA38RVZ6</accession>
<reference evidence="2" key="1">
    <citation type="submission" date="2022-07" db="EMBL/GenBank/DDBJ databases">
        <title>Fungi with potential for degradation of polypropylene.</title>
        <authorList>
            <person name="Gostincar C."/>
        </authorList>
    </citation>
    <scope>NUCLEOTIDE SEQUENCE</scope>
    <source>
        <strain evidence="2">EXF-13287</strain>
    </source>
</reference>
<organism evidence="2 3">
    <name type="scientific">Coniochaeta hoffmannii</name>
    <dbReference type="NCBI Taxonomy" id="91930"/>
    <lineage>
        <taxon>Eukaryota</taxon>
        <taxon>Fungi</taxon>
        <taxon>Dikarya</taxon>
        <taxon>Ascomycota</taxon>
        <taxon>Pezizomycotina</taxon>
        <taxon>Sordariomycetes</taxon>
        <taxon>Sordariomycetidae</taxon>
        <taxon>Coniochaetales</taxon>
        <taxon>Coniochaetaceae</taxon>
        <taxon>Coniochaeta</taxon>
    </lineage>
</organism>
<name>A0AA38RVZ6_9PEZI</name>
<feature type="compositionally biased region" description="Low complexity" evidence="1">
    <location>
        <begin position="17"/>
        <end position="29"/>
    </location>
</feature>
<dbReference type="EMBL" id="JANBVN010000061">
    <property type="protein sequence ID" value="KAJ9151650.1"/>
    <property type="molecule type" value="Genomic_DNA"/>
</dbReference>
<sequence>MPRMPASPANDGGGDIPIALAPGPPQQQQQRRRRSPSSSPQPPPAAPIAGSARTTQQEQQRRNQFLGVQPQRFDGPAVMPFTPEPQSPTPPPSSIKFSRARELRASIMPSTKRIPPPLPSPSVYDDDEGYDGQQPGSTTTVVGAGRAKVVDVERGGGGAAGEAMKRKTLFQRAIEGWWDLGLLSRGDTVRAKTSRPFPSSRKERGVAEGGFL</sequence>
<gene>
    <name evidence="2" type="ORF">NKR19_g4758</name>
</gene>
<dbReference type="AlphaFoldDB" id="A0AA38RVZ6"/>
<evidence type="ECO:0000313" key="2">
    <source>
        <dbReference type="EMBL" id="KAJ9151650.1"/>
    </source>
</evidence>
<feature type="region of interest" description="Disordered" evidence="1">
    <location>
        <begin position="189"/>
        <end position="212"/>
    </location>
</feature>
<keyword evidence="3" id="KW-1185">Reference proteome</keyword>